<evidence type="ECO:0000313" key="7">
    <source>
        <dbReference type="EMBL" id="HEF65110.1"/>
    </source>
</evidence>
<reference evidence="7" key="1">
    <citation type="journal article" date="2020" name="mSystems">
        <title>Genome- and Community-Level Interaction Insights into Carbon Utilization and Element Cycling Functions of Hydrothermarchaeota in Hydrothermal Sediment.</title>
        <authorList>
            <person name="Zhou Z."/>
            <person name="Liu Y."/>
            <person name="Xu W."/>
            <person name="Pan J."/>
            <person name="Luo Z.H."/>
            <person name="Li M."/>
        </authorList>
    </citation>
    <scope>NUCLEOTIDE SEQUENCE [LARGE SCALE GENOMIC DNA]</scope>
    <source>
        <strain evidence="7">SpSt-222</strain>
    </source>
</reference>
<dbReference type="PANTHER" id="PTHR11609">
    <property type="entry name" value="PURINE BIOSYNTHESIS PROTEIN 6/7, PUR6/7"/>
    <property type="match status" value="1"/>
</dbReference>
<evidence type="ECO:0000256" key="5">
    <source>
        <dbReference type="HAMAP-Rule" id="MF_01928"/>
    </source>
</evidence>
<feature type="binding site" evidence="5">
    <location>
        <position position="98"/>
    </location>
    <ligand>
        <name>ATP</name>
        <dbReference type="ChEBI" id="CHEBI:30616"/>
    </ligand>
</feature>
<comment type="catalytic activity">
    <reaction evidence="5 6">
        <text>5-amino-1-(5-phospho-beta-D-ribosyl)imidazole + hydrogencarbonate + ATP = 5-carboxyamino-1-(5-phospho-D-ribosyl)imidazole + ADP + phosphate + 2 H(+)</text>
        <dbReference type="Rhea" id="RHEA:19317"/>
        <dbReference type="ChEBI" id="CHEBI:15378"/>
        <dbReference type="ChEBI" id="CHEBI:17544"/>
        <dbReference type="ChEBI" id="CHEBI:30616"/>
        <dbReference type="ChEBI" id="CHEBI:43474"/>
        <dbReference type="ChEBI" id="CHEBI:58730"/>
        <dbReference type="ChEBI" id="CHEBI:137981"/>
        <dbReference type="ChEBI" id="CHEBI:456216"/>
        <dbReference type="EC" id="6.3.4.18"/>
    </reaction>
</comment>
<evidence type="ECO:0000256" key="1">
    <source>
        <dbReference type="ARBA" id="ARBA00022598"/>
    </source>
</evidence>
<protein>
    <recommendedName>
        <fullName evidence="5 6">N5-carboxyaminoimidazole ribonucleotide synthase</fullName>
        <shortName evidence="5 6">N5-CAIR synthase</shortName>
        <ecNumber evidence="5 6">6.3.4.18</ecNumber>
    </recommendedName>
    <alternativeName>
        <fullName evidence="5 6">5-(carboxyamino)imidazole ribonucleotide synthetase</fullName>
    </alternativeName>
</protein>
<evidence type="ECO:0000256" key="6">
    <source>
        <dbReference type="RuleBase" id="RU361200"/>
    </source>
</evidence>
<dbReference type="NCBIfam" id="NF004679">
    <property type="entry name" value="PRK06019.1-5"/>
    <property type="match status" value="1"/>
</dbReference>
<dbReference type="EC" id="6.3.4.18" evidence="5 6"/>
<dbReference type="GO" id="GO:0046872">
    <property type="term" value="F:metal ion binding"/>
    <property type="evidence" value="ECO:0007669"/>
    <property type="project" value="InterPro"/>
</dbReference>
<dbReference type="GO" id="GO:0034028">
    <property type="term" value="F:5-(carboxyamino)imidazole ribonucleotide synthase activity"/>
    <property type="evidence" value="ECO:0007669"/>
    <property type="project" value="UniProtKB-UniRule"/>
</dbReference>
<dbReference type="InterPro" id="IPR040686">
    <property type="entry name" value="PurK_C"/>
</dbReference>
<dbReference type="InterPro" id="IPR005875">
    <property type="entry name" value="PurK"/>
</dbReference>
<dbReference type="SUPFAM" id="SSF51246">
    <property type="entry name" value="Rudiment single hybrid motif"/>
    <property type="match status" value="1"/>
</dbReference>
<dbReference type="FunFam" id="3.30.470.20:FF:000029">
    <property type="entry name" value="N5-carboxyaminoimidazole ribonucleotide synthase"/>
    <property type="match status" value="1"/>
</dbReference>
<feature type="binding site" evidence="5">
    <location>
        <position position="181"/>
    </location>
    <ligand>
        <name>ATP</name>
        <dbReference type="ChEBI" id="CHEBI:30616"/>
    </ligand>
</feature>
<comment type="function">
    <text evidence="6">Catalyzes the ATP-dependent conversion of 5-aminoimidazole ribonucleotide (AIR) and HCO(3)- to N5-carboxyaminoimidazole ribonucleotide (N5-CAIR).</text>
</comment>
<dbReference type="InterPro" id="IPR011054">
    <property type="entry name" value="Rudment_hybrid_motif"/>
</dbReference>
<dbReference type="UniPathway" id="UPA00074">
    <property type="reaction ID" value="UER00942"/>
</dbReference>
<keyword evidence="2 5" id="KW-0547">Nucleotide-binding</keyword>
<dbReference type="GO" id="GO:0004638">
    <property type="term" value="F:phosphoribosylaminoimidazole carboxylase activity"/>
    <property type="evidence" value="ECO:0007669"/>
    <property type="project" value="InterPro"/>
</dbReference>
<sequence length="364" mass="40058">MLIGILGGGQLGRMLALAGYPLGLRFRGLDPNANAPLGQVAELVVAPYDDRLALERFAAGLDLVTYEFENVPGSTAEFLAARLPVSPPPEALIRSQDRLEEKRLFEECGIPVPRCAPVSGPDDFAQALGAVPLPALLKTRRLGYDGRGQAQIHTAEELALAWERLGRVPCLLEEFVPFEYEVSLLGVRSRRGEITFYPLVENRHVEGILAISRAPAPRASTALQTLAQQYVEAILNRLEYVGVLAVEFFVVGDRLLANEMAPRVHNSGHWTIEGAETSQFEQHLRAILGWPLGSTTPRGHSAMINLLGVVPPIEPILALPNTHVHLYGKEPRPRRKLGHITVRADSAHERDELLRQVLEFVSFP</sequence>
<comment type="subunit">
    <text evidence="5 6">Homodimer.</text>
</comment>
<keyword evidence="1 5" id="KW-0436">Ligase</keyword>
<feature type="binding site" evidence="5">
    <location>
        <begin position="143"/>
        <end position="149"/>
    </location>
    <ligand>
        <name>ATP</name>
        <dbReference type="ChEBI" id="CHEBI:30616"/>
    </ligand>
</feature>
<proteinExistence type="inferred from homology"/>
<dbReference type="NCBIfam" id="NF004676">
    <property type="entry name" value="PRK06019.1-2"/>
    <property type="match status" value="1"/>
</dbReference>
<dbReference type="EMBL" id="DSJL01000010">
    <property type="protein sequence ID" value="HEF65110.1"/>
    <property type="molecule type" value="Genomic_DNA"/>
</dbReference>
<dbReference type="SUPFAM" id="SSF52440">
    <property type="entry name" value="PreATP-grasp domain"/>
    <property type="match status" value="1"/>
</dbReference>
<feature type="binding site" evidence="5">
    <location>
        <position position="138"/>
    </location>
    <ligand>
        <name>ATP</name>
        <dbReference type="ChEBI" id="CHEBI:30616"/>
    </ligand>
</feature>
<dbReference type="FunFam" id="3.30.1490.20:FF:000015">
    <property type="entry name" value="N5-carboxyaminoimidazole ribonucleotide synthase"/>
    <property type="match status" value="1"/>
</dbReference>
<feature type="binding site" evidence="5">
    <location>
        <position position="204"/>
    </location>
    <ligand>
        <name>ATP</name>
        <dbReference type="ChEBI" id="CHEBI:30616"/>
    </ligand>
</feature>
<evidence type="ECO:0000256" key="4">
    <source>
        <dbReference type="ARBA" id="ARBA00022840"/>
    </source>
</evidence>
<dbReference type="Pfam" id="PF22660">
    <property type="entry name" value="RS_preATP-grasp-like"/>
    <property type="match status" value="1"/>
</dbReference>
<dbReference type="GO" id="GO:0006189">
    <property type="term" value="P:'de novo' IMP biosynthetic process"/>
    <property type="evidence" value="ECO:0007669"/>
    <property type="project" value="UniProtKB-UniRule"/>
</dbReference>
<accession>A0A7C1FV12</accession>
<comment type="pathway">
    <text evidence="5 6">Purine metabolism; IMP biosynthesis via de novo pathway; 5-amino-1-(5-phospho-D-ribosyl)imidazole-4-carboxylate from 5-amino-1-(5-phospho-D-ribosyl)imidazole (N5-CAIR route): step 1/2.</text>
</comment>
<dbReference type="InterPro" id="IPR054350">
    <property type="entry name" value="PurT/PurK_preATP-grasp"/>
</dbReference>
<gene>
    <name evidence="5 6" type="primary">purK</name>
    <name evidence="7" type="ORF">ENP47_05905</name>
</gene>
<feature type="binding site" evidence="5">
    <location>
        <begin position="173"/>
        <end position="176"/>
    </location>
    <ligand>
        <name>ATP</name>
        <dbReference type="ChEBI" id="CHEBI:30616"/>
    </ligand>
</feature>
<comment type="similarity">
    <text evidence="5 6">Belongs to the PurK/PurT family.</text>
</comment>
<dbReference type="PANTHER" id="PTHR11609:SF5">
    <property type="entry name" value="PHOSPHORIBOSYLAMINOIMIDAZOLE CARBOXYLASE"/>
    <property type="match status" value="1"/>
</dbReference>
<dbReference type="Pfam" id="PF17769">
    <property type="entry name" value="PurK_C"/>
    <property type="match status" value="1"/>
</dbReference>
<feature type="binding site" evidence="5">
    <location>
        <begin position="258"/>
        <end position="259"/>
    </location>
    <ligand>
        <name>ATP</name>
        <dbReference type="ChEBI" id="CHEBI:30616"/>
    </ligand>
</feature>
<dbReference type="Gene3D" id="3.30.470.20">
    <property type="entry name" value="ATP-grasp fold, B domain"/>
    <property type="match status" value="1"/>
</dbReference>
<dbReference type="AlphaFoldDB" id="A0A7C1FV12"/>
<evidence type="ECO:0000256" key="3">
    <source>
        <dbReference type="ARBA" id="ARBA00022755"/>
    </source>
</evidence>
<comment type="function">
    <text evidence="5">Catalyzes the ATP-dependent conversion of 5-aminoimidazole ribonucleotide (AIR) and HCO(3)(-) to N5-carboxyaminoimidazole ribonucleotide (N5-CAIR).</text>
</comment>
<comment type="caution">
    <text evidence="7">The sequence shown here is derived from an EMBL/GenBank/DDBJ whole genome shotgun (WGS) entry which is preliminary data.</text>
</comment>
<dbReference type="InterPro" id="IPR016185">
    <property type="entry name" value="PreATP-grasp_dom_sf"/>
</dbReference>
<dbReference type="InterPro" id="IPR003135">
    <property type="entry name" value="ATP-grasp_carboxylate-amine"/>
</dbReference>
<dbReference type="Gene3D" id="3.40.50.20">
    <property type="match status" value="1"/>
</dbReference>
<dbReference type="GO" id="GO:0005524">
    <property type="term" value="F:ATP binding"/>
    <property type="evidence" value="ECO:0007669"/>
    <property type="project" value="UniProtKB-UniRule"/>
</dbReference>
<organism evidence="7">
    <name type="scientific">Thermomicrobium roseum</name>
    <dbReference type="NCBI Taxonomy" id="500"/>
    <lineage>
        <taxon>Bacteria</taxon>
        <taxon>Pseudomonadati</taxon>
        <taxon>Thermomicrobiota</taxon>
        <taxon>Thermomicrobia</taxon>
        <taxon>Thermomicrobiales</taxon>
        <taxon>Thermomicrobiaceae</taxon>
        <taxon>Thermomicrobium</taxon>
    </lineage>
</organism>
<dbReference type="PROSITE" id="PS50975">
    <property type="entry name" value="ATP_GRASP"/>
    <property type="match status" value="1"/>
</dbReference>
<dbReference type="InterPro" id="IPR013815">
    <property type="entry name" value="ATP_grasp_subdomain_1"/>
</dbReference>
<dbReference type="SUPFAM" id="SSF56059">
    <property type="entry name" value="Glutathione synthetase ATP-binding domain-like"/>
    <property type="match status" value="1"/>
</dbReference>
<evidence type="ECO:0000256" key="2">
    <source>
        <dbReference type="ARBA" id="ARBA00022741"/>
    </source>
</evidence>
<keyword evidence="3 5" id="KW-0658">Purine biosynthesis</keyword>
<dbReference type="InterPro" id="IPR011761">
    <property type="entry name" value="ATP-grasp"/>
</dbReference>
<name>A0A7C1FV12_THERO</name>
<dbReference type="NCBIfam" id="TIGR01161">
    <property type="entry name" value="purK"/>
    <property type="match status" value="1"/>
</dbReference>
<dbReference type="Gene3D" id="3.30.1490.20">
    <property type="entry name" value="ATP-grasp fold, A domain"/>
    <property type="match status" value="1"/>
</dbReference>
<keyword evidence="4 5" id="KW-0067">ATP-binding</keyword>
<dbReference type="Pfam" id="PF02222">
    <property type="entry name" value="ATP-grasp"/>
    <property type="match status" value="1"/>
</dbReference>
<dbReference type="GO" id="GO:0005829">
    <property type="term" value="C:cytosol"/>
    <property type="evidence" value="ECO:0007669"/>
    <property type="project" value="TreeGrafter"/>
</dbReference>
<dbReference type="HAMAP" id="MF_01928">
    <property type="entry name" value="PurK"/>
    <property type="match status" value="1"/>
</dbReference>